<keyword evidence="16" id="KW-0808">Transferase</keyword>
<evidence type="ECO:0000256" key="11">
    <source>
        <dbReference type="ARBA" id="ARBA00022840"/>
    </source>
</evidence>
<proteinExistence type="predicted"/>
<dbReference type="GO" id="GO:0005524">
    <property type="term" value="F:ATP binding"/>
    <property type="evidence" value="ECO:0007669"/>
    <property type="project" value="UniProtKB-KW"/>
</dbReference>
<dbReference type="GO" id="GO:0003887">
    <property type="term" value="F:DNA-directed DNA polymerase activity"/>
    <property type="evidence" value="ECO:0007669"/>
    <property type="project" value="UniProtKB-KW"/>
</dbReference>
<keyword evidence="10" id="KW-0378">Hydrolase</keyword>
<dbReference type="EMBL" id="AVOT02006247">
    <property type="protein sequence ID" value="MBW0481110.1"/>
    <property type="molecule type" value="Genomic_DNA"/>
</dbReference>
<dbReference type="InterPro" id="IPR012337">
    <property type="entry name" value="RNaseH-like_sf"/>
</dbReference>
<dbReference type="GO" id="GO:0003964">
    <property type="term" value="F:RNA-directed DNA polymerase activity"/>
    <property type="evidence" value="ECO:0007669"/>
    <property type="project" value="UniProtKB-KW"/>
</dbReference>
<name>A0A9Q3CEI5_9BASI</name>
<dbReference type="GO" id="GO:0006310">
    <property type="term" value="P:DNA recombination"/>
    <property type="evidence" value="ECO:0007669"/>
    <property type="project" value="UniProtKB-KW"/>
</dbReference>
<feature type="domain" description="Integrase catalytic" evidence="21">
    <location>
        <begin position="207"/>
        <end position="379"/>
    </location>
</feature>
<keyword evidence="17" id="KW-0917">Virion maturation</keyword>
<keyword evidence="12" id="KW-0460">Magnesium</keyword>
<dbReference type="PANTHER" id="PTHR42648:SF11">
    <property type="entry name" value="TRANSPOSON TY4-P GAG-POL POLYPROTEIN"/>
    <property type="match status" value="1"/>
</dbReference>
<comment type="caution">
    <text evidence="22">The sequence shown here is derived from an EMBL/GenBank/DDBJ whole genome shotgun (WGS) entry which is preliminary data.</text>
</comment>
<evidence type="ECO:0000256" key="10">
    <source>
        <dbReference type="ARBA" id="ARBA00022801"/>
    </source>
</evidence>
<evidence type="ECO:0000313" key="22">
    <source>
        <dbReference type="EMBL" id="MBW0481110.1"/>
    </source>
</evidence>
<keyword evidence="7" id="KW-0479">Metal-binding</keyword>
<keyword evidence="2" id="KW-0815">Transposition</keyword>
<dbReference type="GO" id="GO:0004519">
    <property type="term" value="F:endonuclease activity"/>
    <property type="evidence" value="ECO:0007669"/>
    <property type="project" value="UniProtKB-KW"/>
</dbReference>
<evidence type="ECO:0000259" key="21">
    <source>
        <dbReference type="PROSITE" id="PS50994"/>
    </source>
</evidence>
<evidence type="ECO:0000256" key="15">
    <source>
        <dbReference type="ARBA" id="ARBA00022918"/>
    </source>
</evidence>
<keyword evidence="6" id="KW-0540">Nuclease</keyword>
<evidence type="ECO:0000256" key="6">
    <source>
        <dbReference type="ARBA" id="ARBA00022722"/>
    </source>
</evidence>
<dbReference type="SUPFAM" id="SSF53098">
    <property type="entry name" value="Ribonuclease H-like"/>
    <property type="match status" value="1"/>
</dbReference>
<evidence type="ECO:0000256" key="14">
    <source>
        <dbReference type="ARBA" id="ARBA00022908"/>
    </source>
</evidence>
<evidence type="ECO:0000256" key="16">
    <source>
        <dbReference type="ARBA" id="ARBA00022932"/>
    </source>
</evidence>
<keyword evidence="11" id="KW-0067">ATP-binding</keyword>
<dbReference type="GO" id="GO:0032196">
    <property type="term" value="P:transposition"/>
    <property type="evidence" value="ECO:0007669"/>
    <property type="project" value="UniProtKB-KW"/>
</dbReference>
<keyword evidence="15" id="KW-0695">RNA-directed DNA polymerase</keyword>
<dbReference type="GO" id="GO:0003723">
    <property type="term" value="F:RNA binding"/>
    <property type="evidence" value="ECO:0007669"/>
    <property type="project" value="UniProtKB-KW"/>
</dbReference>
<keyword evidence="3" id="KW-1188">Viral release from host cell</keyword>
<evidence type="ECO:0000256" key="20">
    <source>
        <dbReference type="ARBA" id="ARBA00049244"/>
    </source>
</evidence>
<dbReference type="GO" id="GO:0046872">
    <property type="term" value="F:metal ion binding"/>
    <property type="evidence" value="ECO:0007669"/>
    <property type="project" value="UniProtKB-KW"/>
</dbReference>
<evidence type="ECO:0000256" key="9">
    <source>
        <dbReference type="ARBA" id="ARBA00022759"/>
    </source>
</evidence>
<evidence type="ECO:0000313" key="23">
    <source>
        <dbReference type="Proteomes" id="UP000765509"/>
    </source>
</evidence>
<comment type="catalytic activity">
    <reaction evidence="20">
        <text>DNA(n) + a 2'-deoxyribonucleoside 5'-triphosphate = DNA(n+1) + diphosphate</text>
        <dbReference type="Rhea" id="RHEA:22508"/>
        <dbReference type="Rhea" id="RHEA-COMP:17339"/>
        <dbReference type="Rhea" id="RHEA-COMP:17340"/>
        <dbReference type="ChEBI" id="CHEBI:33019"/>
        <dbReference type="ChEBI" id="CHEBI:61560"/>
        <dbReference type="ChEBI" id="CHEBI:173112"/>
        <dbReference type="EC" id="2.7.7.7"/>
    </reaction>
</comment>
<evidence type="ECO:0000256" key="18">
    <source>
        <dbReference type="ARBA" id="ARBA00023172"/>
    </source>
</evidence>
<keyword evidence="13" id="KW-0694">RNA-binding</keyword>
<dbReference type="InterPro" id="IPR001584">
    <property type="entry name" value="Integrase_cat-core"/>
</dbReference>
<dbReference type="GO" id="GO:0006508">
    <property type="term" value="P:proteolysis"/>
    <property type="evidence" value="ECO:0007669"/>
    <property type="project" value="UniProtKB-KW"/>
</dbReference>
<keyword evidence="23" id="KW-1185">Reference proteome</keyword>
<comment type="function">
    <text evidence="1">The aspartyl protease (PR) mediates the proteolytic cleavages of the Gag and Gag-Pol polyproteins after assembly of the VLP.</text>
</comment>
<keyword evidence="14" id="KW-0229">DNA integration</keyword>
<protein>
    <recommendedName>
        <fullName evidence="21">Integrase catalytic domain-containing protein</fullName>
    </recommendedName>
</protein>
<evidence type="ECO:0000256" key="5">
    <source>
        <dbReference type="ARBA" id="ARBA00022695"/>
    </source>
</evidence>
<keyword evidence="18" id="KW-0233">DNA recombination</keyword>
<evidence type="ECO:0000256" key="13">
    <source>
        <dbReference type="ARBA" id="ARBA00022884"/>
    </source>
</evidence>
<dbReference type="Proteomes" id="UP000765509">
    <property type="component" value="Unassembled WGS sequence"/>
</dbReference>
<dbReference type="Gene3D" id="3.30.420.10">
    <property type="entry name" value="Ribonuclease H-like superfamily/Ribonuclease H"/>
    <property type="match status" value="1"/>
</dbReference>
<keyword evidence="9" id="KW-0255">Endonuclease</keyword>
<dbReference type="InterPro" id="IPR039537">
    <property type="entry name" value="Retrotran_Ty1/copia-like"/>
</dbReference>
<sequence length="379" mass="43089">MYWICSKYHGDLQVYINSCQKMKLELDAYIEVLTLNDKIIEKPDLISRKNQEFVKKVRIQTSKQEPDPSSQNQNYKITYYCTNGTSSLEANHQLIVDCGATHHMFNNQEHFSTINTIPCIKVALSAEGIGSVSILCKGASLTLKNFFFIPKLTCNLRSIKRDGSKQPHDFELHSAKSSHHSEHQKPLAPLTWTSWFAISQNNGTSRQAHLPLDCIHIDFVRPISPMSVSGCLYFLTIVDQATSFKNVKLIKNNSEALNQFFIAKKAMENLHDNSLKKLVSDQGGEFMNNQFTQLAESQCFVNVFSHAKTPQHNGFAERSNQFILEKARCLLNSSNLPNCYWAEAINTSNFLCKIVPTLSRHNLSPYVLCRGLPPRIKWL</sequence>
<reference evidence="22" key="1">
    <citation type="submission" date="2021-03" db="EMBL/GenBank/DDBJ databases">
        <title>Draft genome sequence of rust myrtle Austropuccinia psidii MF-1, a brazilian biotype.</title>
        <authorList>
            <person name="Quecine M.C."/>
            <person name="Pachon D.M.R."/>
            <person name="Bonatelli M.L."/>
            <person name="Correr F.H."/>
            <person name="Franceschini L.M."/>
            <person name="Leite T.F."/>
            <person name="Margarido G.R.A."/>
            <person name="Almeida C.A."/>
            <person name="Ferrarezi J.A."/>
            <person name="Labate C.A."/>
        </authorList>
    </citation>
    <scope>NUCLEOTIDE SEQUENCE</scope>
    <source>
        <strain evidence="22">MF-1</strain>
    </source>
</reference>
<dbReference type="Pfam" id="PF22936">
    <property type="entry name" value="Pol_BBD"/>
    <property type="match status" value="1"/>
</dbReference>
<organism evidence="22 23">
    <name type="scientific">Austropuccinia psidii MF-1</name>
    <dbReference type="NCBI Taxonomy" id="1389203"/>
    <lineage>
        <taxon>Eukaryota</taxon>
        <taxon>Fungi</taxon>
        <taxon>Dikarya</taxon>
        <taxon>Basidiomycota</taxon>
        <taxon>Pucciniomycotina</taxon>
        <taxon>Pucciniomycetes</taxon>
        <taxon>Pucciniales</taxon>
        <taxon>Sphaerophragmiaceae</taxon>
        <taxon>Austropuccinia</taxon>
    </lineage>
</organism>
<keyword evidence="8" id="KW-0547">Nucleotide-binding</keyword>
<evidence type="ECO:0000256" key="19">
    <source>
        <dbReference type="ARBA" id="ARBA00048173"/>
    </source>
</evidence>
<gene>
    <name evidence="22" type="ORF">O181_020825</name>
</gene>
<evidence type="ECO:0000256" key="1">
    <source>
        <dbReference type="ARBA" id="ARBA00002180"/>
    </source>
</evidence>
<dbReference type="PROSITE" id="PS50994">
    <property type="entry name" value="INTEGRASE"/>
    <property type="match status" value="1"/>
</dbReference>
<dbReference type="GO" id="GO:0008233">
    <property type="term" value="F:peptidase activity"/>
    <property type="evidence" value="ECO:0007669"/>
    <property type="project" value="UniProtKB-KW"/>
</dbReference>
<keyword evidence="4" id="KW-0645">Protease</keyword>
<accession>A0A9Q3CEI5</accession>
<evidence type="ECO:0000256" key="12">
    <source>
        <dbReference type="ARBA" id="ARBA00022842"/>
    </source>
</evidence>
<keyword evidence="16" id="KW-0239">DNA-directed DNA polymerase</keyword>
<dbReference type="GO" id="GO:0005634">
    <property type="term" value="C:nucleus"/>
    <property type="evidence" value="ECO:0007669"/>
    <property type="project" value="UniProtKB-ARBA"/>
</dbReference>
<evidence type="ECO:0000256" key="4">
    <source>
        <dbReference type="ARBA" id="ARBA00022670"/>
    </source>
</evidence>
<dbReference type="PANTHER" id="PTHR42648">
    <property type="entry name" value="TRANSPOSASE, PUTATIVE-RELATED"/>
    <property type="match status" value="1"/>
</dbReference>
<dbReference type="InterPro" id="IPR036397">
    <property type="entry name" value="RNaseH_sf"/>
</dbReference>
<dbReference type="GO" id="GO:0015074">
    <property type="term" value="P:DNA integration"/>
    <property type="evidence" value="ECO:0007669"/>
    <property type="project" value="UniProtKB-KW"/>
</dbReference>
<dbReference type="OrthoDB" id="3243429at2759"/>
<keyword evidence="5" id="KW-0548">Nucleotidyltransferase</keyword>
<evidence type="ECO:0000256" key="17">
    <source>
        <dbReference type="ARBA" id="ARBA00023113"/>
    </source>
</evidence>
<dbReference type="InterPro" id="IPR054722">
    <property type="entry name" value="PolX-like_BBD"/>
</dbReference>
<dbReference type="AlphaFoldDB" id="A0A9Q3CEI5"/>
<evidence type="ECO:0000256" key="8">
    <source>
        <dbReference type="ARBA" id="ARBA00022741"/>
    </source>
</evidence>
<evidence type="ECO:0000256" key="2">
    <source>
        <dbReference type="ARBA" id="ARBA00022578"/>
    </source>
</evidence>
<evidence type="ECO:0000256" key="7">
    <source>
        <dbReference type="ARBA" id="ARBA00022723"/>
    </source>
</evidence>
<evidence type="ECO:0000256" key="3">
    <source>
        <dbReference type="ARBA" id="ARBA00022612"/>
    </source>
</evidence>
<comment type="catalytic activity">
    <reaction evidence="19">
        <text>DNA(n) + a 2'-deoxyribonucleoside 5'-triphosphate = DNA(n+1) + diphosphate</text>
        <dbReference type="Rhea" id="RHEA:22508"/>
        <dbReference type="Rhea" id="RHEA-COMP:17339"/>
        <dbReference type="Rhea" id="RHEA-COMP:17340"/>
        <dbReference type="ChEBI" id="CHEBI:33019"/>
        <dbReference type="ChEBI" id="CHEBI:61560"/>
        <dbReference type="ChEBI" id="CHEBI:173112"/>
        <dbReference type="EC" id="2.7.7.49"/>
    </reaction>
</comment>